<dbReference type="Proteomes" id="UP000800041">
    <property type="component" value="Unassembled WGS sequence"/>
</dbReference>
<dbReference type="AlphaFoldDB" id="A0A6G1H7U9"/>
<feature type="region of interest" description="Disordered" evidence="1">
    <location>
        <begin position="345"/>
        <end position="441"/>
    </location>
</feature>
<feature type="compositionally biased region" description="Low complexity" evidence="1">
    <location>
        <begin position="361"/>
        <end position="373"/>
    </location>
</feature>
<feature type="region of interest" description="Disordered" evidence="1">
    <location>
        <begin position="138"/>
        <end position="179"/>
    </location>
</feature>
<keyword evidence="3" id="KW-1185">Reference proteome</keyword>
<organism evidence="2 3">
    <name type="scientific">Aulographum hederae CBS 113979</name>
    <dbReference type="NCBI Taxonomy" id="1176131"/>
    <lineage>
        <taxon>Eukaryota</taxon>
        <taxon>Fungi</taxon>
        <taxon>Dikarya</taxon>
        <taxon>Ascomycota</taxon>
        <taxon>Pezizomycotina</taxon>
        <taxon>Dothideomycetes</taxon>
        <taxon>Pleosporomycetidae</taxon>
        <taxon>Aulographales</taxon>
        <taxon>Aulographaceae</taxon>
    </lineage>
</organism>
<evidence type="ECO:0000313" key="2">
    <source>
        <dbReference type="EMBL" id="KAF1989235.1"/>
    </source>
</evidence>
<feature type="compositionally biased region" description="Basic and acidic residues" evidence="1">
    <location>
        <begin position="140"/>
        <end position="151"/>
    </location>
</feature>
<dbReference type="OrthoDB" id="8033832at2759"/>
<feature type="region of interest" description="Disordered" evidence="1">
    <location>
        <begin position="82"/>
        <end position="117"/>
    </location>
</feature>
<evidence type="ECO:0000256" key="1">
    <source>
        <dbReference type="SAM" id="MobiDB-lite"/>
    </source>
</evidence>
<feature type="compositionally biased region" description="Polar residues" evidence="1">
    <location>
        <begin position="82"/>
        <end position="92"/>
    </location>
</feature>
<sequence>MPETTALPAATTTTTTSQQRNNDNNDNNTPNLRIAASPNNAAMASFRGGGMQVHAVPEAERAFDQSGRRLPWAYDYAEYASTSTPTSKSHPQSNPPVNTPANAPVNMNSNPFSASQLDRAFSSPNTFAARYPRANQVRHFSPDRGLRKEEMGPFGRSTRRRGTSRSKTATPARKEDKDHADNLRAMDDIFGKVVSDFKAQQAGAEQSALSNSPNAAEPTPAASAQASGEPTEVMLYGFPSNLQYAAIDYYERISNGFCYEDYDRNPPQQRYTTFAQSKSRGPIPKAALAKKNRYAGGDHWIKVTYDSAQAAETACHYSPWNHRGYMIYAEPYRGSGPREDVPIGMGENAFAAGGSPLTNGSSSHTLRTSSTLRPAANNDQSPSGSATASSATATGFTPSQPGSSIVVPTQQSGSTNTIQARNGVTTTSTPALTLNTKPEPGSLRIRGARRMVLRPAEEALIPSKSKWERAIASIPLVGCLFGDGQQIIGNRIPLKEDGSFDWDNAGLYWRFWATIDMLFWLDTLGLKGDD</sequence>
<protein>
    <submittedName>
        <fullName evidence="2">Uncharacterized protein</fullName>
    </submittedName>
</protein>
<feature type="compositionally biased region" description="Polar residues" evidence="1">
    <location>
        <begin position="400"/>
        <end position="424"/>
    </location>
</feature>
<feature type="compositionally biased region" description="Low complexity" evidence="1">
    <location>
        <begin position="425"/>
        <end position="436"/>
    </location>
</feature>
<dbReference type="EMBL" id="ML977146">
    <property type="protein sequence ID" value="KAF1989235.1"/>
    <property type="molecule type" value="Genomic_DNA"/>
</dbReference>
<dbReference type="InterPro" id="IPR012677">
    <property type="entry name" value="Nucleotide-bd_a/b_plait_sf"/>
</dbReference>
<feature type="compositionally biased region" description="Low complexity" evidence="1">
    <location>
        <begin position="1"/>
        <end position="33"/>
    </location>
</feature>
<feature type="region of interest" description="Disordered" evidence="1">
    <location>
        <begin position="1"/>
        <end position="46"/>
    </location>
</feature>
<feature type="compositionally biased region" description="Low complexity" evidence="1">
    <location>
        <begin position="210"/>
        <end position="227"/>
    </location>
</feature>
<name>A0A6G1H7U9_9PEZI</name>
<dbReference type="Gene3D" id="3.30.70.330">
    <property type="match status" value="1"/>
</dbReference>
<evidence type="ECO:0000313" key="3">
    <source>
        <dbReference type="Proteomes" id="UP000800041"/>
    </source>
</evidence>
<gene>
    <name evidence="2" type="ORF">K402DRAFT_17417</name>
</gene>
<reference evidence="2" key="1">
    <citation type="journal article" date="2020" name="Stud. Mycol.">
        <title>101 Dothideomycetes genomes: a test case for predicting lifestyles and emergence of pathogens.</title>
        <authorList>
            <person name="Haridas S."/>
            <person name="Albert R."/>
            <person name="Binder M."/>
            <person name="Bloem J."/>
            <person name="Labutti K."/>
            <person name="Salamov A."/>
            <person name="Andreopoulos B."/>
            <person name="Baker S."/>
            <person name="Barry K."/>
            <person name="Bills G."/>
            <person name="Bluhm B."/>
            <person name="Cannon C."/>
            <person name="Castanera R."/>
            <person name="Culley D."/>
            <person name="Daum C."/>
            <person name="Ezra D."/>
            <person name="Gonzalez J."/>
            <person name="Henrissat B."/>
            <person name="Kuo A."/>
            <person name="Liang C."/>
            <person name="Lipzen A."/>
            <person name="Lutzoni F."/>
            <person name="Magnuson J."/>
            <person name="Mondo S."/>
            <person name="Nolan M."/>
            <person name="Ohm R."/>
            <person name="Pangilinan J."/>
            <person name="Park H.-J."/>
            <person name="Ramirez L."/>
            <person name="Alfaro M."/>
            <person name="Sun H."/>
            <person name="Tritt A."/>
            <person name="Yoshinaga Y."/>
            <person name="Zwiers L.-H."/>
            <person name="Turgeon B."/>
            <person name="Goodwin S."/>
            <person name="Spatafora J."/>
            <person name="Crous P."/>
            <person name="Grigoriev I."/>
        </authorList>
    </citation>
    <scope>NUCLEOTIDE SEQUENCE</scope>
    <source>
        <strain evidence="2">CBS 113979</strain>
    </source>
</reference>
<feature type="compositionally biased region" description="Polar residues" evidence="1">
    <location>
        <begin position="107"/>
        <end position="117"/>
    </location>
</feature>
<feature type="compositionally biased region" description="Low complexity" evidence="1">
    <location>
        <begin position="381"/>
        <end position="399"/>
    </location>
</feature>
<proteinExistence type="predicted"/>
<accession>A0A6G1H7U9</accession>
<feature type="region of interest" description="Disordered" evidence="1">
    <location>
        <begin position="201"/>
        <end position="228"/>
    </location>
</feature>